<dbReference type="GO" id="GO:0004499">
    <property type="term" value="F:N,N-dimethylaniline monooxygenase activity"/>
    <property type="evidence" value="ECO:0007669"/>
    <property type="project" value="InterPro"/>
</dbReference>
<gene>
    <name evidence="5" type="ORF">CC80DRAFT_529374</name>
</gene>
<keyword evidence="5" id="KW-0503">Monooxygenase</keyword>
<dbReference type="EMBL" id="ML977036">
    <property type="protein sequence ID" value="KAF1949519.1"/>
    <property type="molecule type" value="Genomic_DNA"/>
</dbReference>
<evidence type="ECO:0000313" key="5">
    <source>
        <dbReference type="EMBL" id="KAF1949519.1"/>
    </source>
</evidence>
<evidence type="ECO:0000256" key="1">
    <source>
        <dbReference type="ARBA" id="ARBA00010139"/>
    </source>
</evidence>
<dbReference type="GO" id="GO:0050661">
    <property type="term" value="F:NADP binding"/>
    <property type="evidence" value="ECO:0007669"/>
    <property type="project" value="InterPro"/>
</dbReference>
<dbReference type="Gene3D" id="3.50.50.60">
    <property type="entry name" value="FAD/NAD(P)-binding domain"/>
    <property type="match status" value="2"/>
</dbReference>
<evidence type="ECO:0000256" key="3">
    <source>
        <dbReference type="ARBA" id="ARBA00022827"/>
    </source>
</evidence>
<dbReference type="InterPro" id="IPR051209">
    <property type="entry name" value="FAD-bind_Monooxygenase_sf"/>
</dbReference>
<evidence type="ECO:0000313" key="6">
    <source>
        <dbReference type="Proteomes" id="UP000800035"/>
    </source>
</evidence>
<evidence type="ECO:0000256" key="2">
    <source>
        <dbReference type="ARBA" id="ARBA00022630"/>
    </source>
</evidence>
<evidence type="ECO:0000256" key="4">
    <source>
        <dbReference type="ARBA" id="ARBA00023002"/>
    </source>
</evidence>
<keyword evidence="3" id="KW-0274">FAD</keyword>
<dbReference type="Pfam" id="PF00743">
    <property type="entry name" value="FMO-like"/>
    <property type="match status" value="1"/>
</dbReference>
<keyword evidence="6" id="KW-1185">Reference proteome</keyword>
<dbReference type="InterPro" id="IPR020946">
    <property type="entry name" value="Flavin_mOase-like"/>
</dbReference>
<dbReference type="GO" id="GO:0050660">
    <property type="term" value="F:flavin adenine dinucleotide binding"/>
    <property type="evidence" value="ECO:0007669"/>
    <property type="project" value="InterPro"/>
</dbReference>
<dbReference type="Proteomes" id="UP000800035">
    <property type="component" value="Unassembled WGS sequence"/>
</dbReference>
<dbReference type="SUPFAM" id="SSF51905">
    <property type="entry name" value="FAD/NAD(P)-binding domain"/>
    <property type="match status" value="2"/>
</dbReference>
<name>A0A6A5TCR6_9PLEO</name>
<reference evidence="5" key="1">
    <citation type="journal article" date="2020" name="Stud. Mycol.">
        <title>101 Dothideomycetes genomes: a test case for predicting lifestyles and emergence of pathogens.</title>
        <authorList>
            <person name="Haridas S."/>
            <person name="Albert R."/>
            <person name="Binder M."/>
            <person name="Bloem J."/>
            <person name="Labutti K."/>
            <person name="Salamov A."/>
            <person name="Andreopoulos B."/>
            <person name="Baker S."/>
            <person name="Barry K."/>
            <person name="Bills G."/>
            <person name="Bluhm B."/>
            <person name="Cannon C."/>
            <person name="Castanera R."/>
            <person name="Culley D."/>
            <person name="Daum C."/>
            <person name="Ezra D."/>
            <person name="Gonzalez J."/>
            <person name="Henrissat B."/>
            <person name="Kuo A."/>
            <person name="Liang C."/>
            <person name="Lipzen A."/>
            <person name="Lutzoni F."/>
            <person name="Magnuson J."/>
            <person name="Mondo S."/>
            <person name="Nolan M."/>
            <person name="Ohm R."/>
            <person name="Pangilinan J."/>
            <person name="Park H.-J."/>
            <person name="Ramirez L."/>
            <person name="Alfaro M."/>
            <person name="Sun H."/>
            <person name="Tritt A."/>
            <person name="Yoshinaga Y."/>
            <person name="Zwiers L.-H."/>
            <person name="Turgeon B."/>
            <person name="Goodwin S."/>
            <person name="Spatafora J."/>
            <person name="Crous P."/>
            <person name="Grigoriev I."/>
        </authorList>
    </citation>
    <scope>NUCLEOTIDE SEQUENCE</scope>
    <source>
        <strain evidence="5">CBS 675.92</strain>
    </source>
</reference>
<dbReference type="InterPro" id="IPR036188">
    <property type="entry name" value="FAD/NAD-bd_sf"/>
</dbReference>
<keyword evidence="4" id="KW-0560">Oxidoreductase</keyword>
<protein>
    <submittedName>
        <fullName evidence="5">Monooxygenase</fullName>
    </submittedName>
</protein>
<proteinExistence type="inferred from homology"/>
<accession>A0A6A5TCR6</accession>
<comment type="similarity">
    <text evidence="1">Belongs to the FAD-binding monooxygenase family.</text>
</comment>
<organism evidence="5 6">
    <name type="scientific">Byssothecium circinans</name>
    <dbReference type="NCBI Taxonomy" id="147558"/>
    <lineage>
        <taxon>Eukaryota</taxon>
        <taxon>Fungi</taxon>
        <taxon>Dikarya</taxon>
        <taxon>Ascomycota</taxon>
        <taxon>Pezizomycotina</taxon>
        <taxon>Dothideomycetes</taxon>
        <taxon>Pleosporomycetidae</taxon>
        <taxon>Pleosporales</taxon>
        <taxon>Massarineae</taxon>
        <taxon>Massarinaceae</taxon>
        <taxon>Byssothecium</taxon>
    </lineage>
</organism>
<sequence length="610" mass="68911">MEPLHCESIYAERSIKVICIGAGASGLLLAYKLNKHCSNVELTIYEKNEDIAGTWHENQYPGCACDVPAHNYTYSFEPKPDWSSVYASSSEIKEYFTKFCEKYGLQDIRLFHSVQHALWVECDGEWEVEILDIKSGKKLHDRCHILIHACGYLNKPAFPNIPGIQEFKGNVVHSGCWDKSVELTGKTVALLGSGSSALQILPAIQPAVERVVNFVRSPVWVLPTISGESKSFTKDEIQVFRSYPDKHIALRKHNETVMNSIFSLYLTDSKLQIEMKEMLRRSMKFALKDKDMEAALVPEWGVGCRRLAPDTGYLNSVTKPNVRIVKAGVSAFYSEGCVDELGERHHVEVIICATGYDTSFVPRFPVIGLKGVNLQSAWEKTPSSYLGIGIANFPNFMMFLGPYSPVANGPTMVAIEAQADYIVRMIDQYQTEPIHSFCPSTSAESAFMEHVKGFMKHTVYTDECRSGHKNHTISGRVPTLWPGSTLHYLQAMQDIRSEDWQFSYSQNRFSFLGNGISHAEFDPTSDLAYYIREYDDGPPLSRRGRMKLAMYSGCLIPRRDVHVEFDANEGRIFRAGGVSNWVLTARRYVEGLWSWAFGQLKMLLGRRTDM</sequence>
<dbReference type="OrthoDB" id="74360at2759"/>
<dbReference type="PANTHER" id="PTHR42877:SF8">
    <property type="entry name" value="MONOOXYGENASE"/>
    <property type="match status" value="1"/>
</dbReference>
<dbReference type="PANTHER" id="PTHR42877">
    <property type="entry name" value="L-ORNITHINE N(5)-MONOOXYGENASE-RELATED"/>
    <property type="match status" value="1"/>
</dbReference>
<keyword evidence="2" id="KW-0285">Flavoprotein</keyword>
<dbReference type="AlphaFoldDB" id="A0A6A5TCR6"/>